<feature type="domain" description="Fibronectin type-III" evidence="2">
    <location>
        <begin position="25"/>
        <end position="119"/>
    </location>
</feature>
<name>A0ABR7F4V9_9FIRM</name>
<dbReference type="InterPro" id="IPR003961">
    <property type="entry name" value="FN3_dom"/>
</dbReference>
<dbReference type="Proteomes" id="UP000597877">
    <property type="component" value="Unassembled WGS sequence"/>
</dbReference>
<keyword evidence="1" id="KW-0378">Hydrolase</keyword>
<evidence type="ECO:0000313" key="4">
    <source>
        <dbReference type="Proteomes" id="UP000597877"/>
    </source>
</evidence>
<gene>
    <name evidence="3" type="ORF">H8S00_11745</name>
</gene>
<dbReference type="InterPro" id="IPR050695">
    <property type="entry name" value="N-acetylmuramoyl_amidase_3"/>
</dbReference>
<proteinExistence type="predicted"/>
<dbReference type="InterPro" id="IPR013783">
    <property type="entry name" value="Ig-like_fold"/>
</dbReference>
<dbReference type="Gene3D" id="3.40.630.40">
    <property type="entry name" value="Zn-dependent exopeptidases"/>
    <property type="match status" value="1"/>
</dbReference>
<dbReference type="SUPFAM" id="SSF53187">
    <property type="entry name" value="Zn-dependent exopeptidases"/>
    <property type="match status" value="1"/>
</dbReference>
<dbReference type="Pfam" id="PF00041">
    <property type="entry name" value="fn3"/>
    <property type="match status" value="1"/>
</dbReference>
<dbReference type="CDD" id="cd02696">
    <property type="entry name" value="MurNAc-LAA"/>
    <property type="match status" value="1"/>
</dbReference>
<dbReference type="PANTHER" id="PTHR30404:SF0">
    <property type="entry name" value="N-ACETYLMURAMOYL-L-ALANINE AMIDASE AMIC"/>
    <property type="match status" value="1"/>
</dbReference>
<evidence type="ECO:0000259" key="2">
    <source>
        <dbReference type="PROSITE" id="PS50853"/>
    </source>
</evidence>
<organism evidence="3 4">
    <name type="scientific">Eubacterium segne</name>
    <dbReference type="NCBI Taxonomy" id="2763045"/>
    <lineage>
        <taxon>Bacteria</taxon>
        <taxon>Bacillati</taxon>
        <taxon>Bacillota</taxon>
        <taxon>Clostridia</taxon>
        <taxon>Eubacteriales</taxon>
        <taxon>Eubacteriaceae</taxon>
        <taxon>Eubacterium</taxon>
    </lineage>
</organism>
<dbReference type="SUPFAM" id="SSF49265">
    <property type="entry name" value="Fibronectin type III"/>
    <property type="match status" value="1"/>
</dbReference>
<dbReference type="Gene3D" id="2.60.40.10">
    <property type="entry name" value="Immunoglobulins"/>
    <property type="match status" value="1"/>
</dbReference>
<accession>A0ABR7F4V9</accession>
<reference evidence="3 4" key="1">
    <citation type="submission" date="2020-08" db="EMBL/GenBank/DDBJ databases">
        <title>Genome public.</title>
        <authorList>
            <person name="Liu C."/>
            <person name="Sun Q."/>
        </authorList>
    </citation>
    <scope>NUCLEOTIDE SEQUENCE [LARGE SCALE GENOMIC DNA]</scope>
    <source>
        <strain evidence="3 4">BX4</strain>
    </source>
</reference>
<sequence length="357" mass="39081">MAYKTINGKTYKSVISPGVKSCFLKGSSIDILTKKAGNTHVSWRKNSKANGYQVQYSTKQSFKKARVKTVKGQNKKSAKLSKLKNTKSYYVRLRGYVRKGKKKYYSHWSTCAKIIPWNGKWEFAGYSKIHTDSATLYFSSAPKTKKKTVCINAGHGTKGGESVMTLCHPDGSGKVTGGSTAAGAIRATSINSGTVLNDGTTEAQATLKLAMVVKKKLLKAGYNVLMVREGEDSQIDNIGRTVFANNCADYHIALHYDSSSSDKGAFYISVPENKSYRNMYPVSKNWKKHNKLGKNLVWGMENAGVKIYGKGEMAIDLTQTSYSTIPSVDLEVGDKSSNHSNKALKTIASGIVKGMNK</sequence>
<evidence type="ECO:0000256" key="1">
    <source>
        <dbReference type="ARBA" id="ARBA00022801"/>
    </source>
</evidence>
<dbReference type="EMBL" id="JACOOZ010000009">
    <property type="protein sequence ID" value="MBC5668643.1"/>
    <property type="molecule type" value="Genomic_DNA"/>
</dbReference>
<protein>
    <submittedName>
        <fullName evidence="3">N-acetylmuramoyl-L-alanine amidase</fullName>
    </submittedName>
</protein>
<comment type="caution">
    <text evidence="3">The sequence shown here is derived from an EMBL/GenBank/DDBJ whole genome shotgun (WGS) entry which is preliminary data.</text>
</comment>
<dbReference type="InterPro" id="IPR002508">
    <property type="entry name" value="MurNAc-LAA_cat"/>
</dbReference>
<dbReference type="InterPro" id="IPR036116">
    <property type="entry name" value="FN3_sf"/>
</dbReference>
<dbReference type="PROSITE" id="PS50853">
    <property type="entry name" value="FN3"/>
    <property type="match status" value="1"/>
</dbReference>
<dbReference type="Pfam" id="PF01520">
    <property type="entry name" value="Amidase_3"/>
    <property type="match status" value="1"/>
</dbReference>
<dbReference type="PANTHER" id="PTHR30404">
    <property type="entry name" value="N-ACETYLMURAMOYL-L-ALANINE AMIDASE"/>
    <property type="match status" value="1"/>
</dbReference>
<keyword evidence="4" id="KW-1185">Reference proteome</keyword>
<evidence type="ECO:0000313" key="3">
    <source>
        <dbReference type="EMBL" id="MBC5668643.1"/>
    </source>
</evidence>